<evidence type="ECO:0000313" key="5">
    <source>
        <dbReference type="EMBL" id="OWF55171.1"/>
    </source>
</evidence>
<evidence type="ECO:0000259" key="4">
    <source>
        <dbReference type="Pfam" id="PF07525"/>
    </source>
</evidence>
<keyword evidence="6" id="KW-1185">Reference proteome</keyword>
<feature type="repeat" description="ANK" evidence="3">
    <location>
        <begin position="209"/>
        <end position="241"/>
    </location>
</feature>
<dbReference type="PANTHER" id="PTHR24198">
    <property type="entry name" value="ANKYRIN REPEAT AND PROTEIN KINASE DOMAIN-CONTAINING PROTEIN"/>
    <property type="match status" value="1"/>
</dbReference>
<protein>
    <submittedName>
        <fullName evidence="5">Ankyrin-3</fullName>
    </submittedName>
</protein>
<dbReference type="InterPro" id="IPR001496">
    <property type="entry name" value="SOCS_box"/>
</dbReference>
<feature type="domain" description="SOCS box" evidence="4">
    <location>
        <begin position="426"/>
        <end position="460"/>
    </location>
</feature>
<dbReference type="PROSITE" id="PS50088">
    <property type="entry name" value="ANK_REPEAT"/>
    <property type="match status" value="3"/>
</dbReference>
<dbReference type="SUPFAM" id="SSF48403">
    <property type="entry name" value="Ankyrin repeat"/>
    <property type="match status" value="1"/>
</dbReference>
<dbReference type="OrthoDB" id="9995210at2759"/>
<comment type="caution">
    <text evidence="5">The sequence shown here is derived from an EMBL/GenBank/DDBJ whole genome shotgun (WGS) entry which is preliminary data.</text>
</comment>
<feature type="repeat" description="ANK" evidence="3">
    <location>
        <begin position="138"/>
        <end position="170"/>
    </location>
</feature>
<proteinExistence type="predicted"/>
<keyword evidence="1" id="KW-0677">Repeat</keyword>
<accession>A0A210R2T1</accession>
<dbReference type="PANTHER" id="PTHR24198:SF165">
    <property type="entry name" value="ANKYRIN REPEAT-CONTAINING PROTEIN-RELATED"/>
    <property type="match status" value="1"/>
</dbReference>
<dbReference type="Proteomes" id="UP000242188">
    <property type="component" value="Unassembled WGS sequence"/>
</dbReference>
<feature type="repeat" description="ANK" evidence="3">
    <location>
        <begin position="71"/>
        <end position="103"/>
    </location>
</feature>
<dbReference type="Pfam" id="PF07525">
    <property type="entry name" value="SOCS_box"/>
    <property type="match status" value="1"/>
</dbReference>
<evidence type="ECO:0000256" key="2">
    <source>
        <dbReference type="ARBA" id="ARBA00023043"/>
    </source>
</evidence>
<dbReference type="AlphaFoldDB" id="A0A210R2T1"/>
<evidence type="ECO:0000256" key="3">
    <source>
        <dbReference type="PROSITE-ProRule" id="PRU00023"/>
    </source>
</evidence>
<dbReference type="STRING" id="6573.A0A210R2T1"/>
<sequence length="470" mass="53381">MCSDTEACTCHPMSYEIRSTVYSKVRHKMSGYDEDESRMALRLYHAVEENNLKTLRLLLVKGANIHYKYFDDKSLLHICCEKDRLECAKLLMEFGAIVQAQDEWNMTPLMYCMVRHFCDIANELLARDPQSVHSQDKFGKSVIHCATEFGSVELLKLVLSHGADVDQTDWYGITPLMTLCAGTGIRHSKELCRVLLDAGANIELKDIRSRRTALQFAAVQKNADLVQLLVGAGADPNTTDNACLSPLTSVIFQFYRLKNASCDLNDDLMTIVIILTQAGANLNLNTRESSNPLYMAVNFKVEPLLRFFLDHGADPNVKFPMGGTPLLTAVKKKDAACVRALLNWSARSNIRGRVFRTAHVHDQYWVDAMELAMDQGCWDIVLLLYSAGYNISRLHYLREDVIDCEVPESLSRDKEMLTYLQYLARNPRTLFHLTTICIWKSIQSNIQENIKQLPLPTRIKQLTSPEFVLE</sequence>
<dbReference type="SMART" id="SM00248">
    <property type="entry name" value="ANK"/>
    <property type="match status" value="9"/>
</dbReference>
<evidence type="ECO:0000256" key="1">
    <source>
        <dbReference type="ARBA" id="ARBA00022737"/>
    </source>
</evidence>
<keyword evidence="2 3" id="KW-0040">ANK repeat</keyword>
<dbReference type="Gene3D" id="1.25.40.20">
    <property type="entry name" value="Ankyrin repeat-containing domain"/>
    <property type="match status" value="2"/>
</dbReference>
<evidence type="ECO:0000313" key="6">
    <source>
        <dbReference type="Proteomes" id="UP000242188"/>
    </source>
</evidence>
<dbReference type="EMBL" id="NEDP02000751">
    <property type="protein sequence ID" value="OWF55171.1"/>
    <property type="molecule type" value="Genomic_DNA"/>
</dbReference>
<reference evidence="5 6" key="1">
    <citation type="journal article" date="2017" name="Nat. Ecol. Evol.">
        <title>Scallop genome provides insights into evolution of bilaterian karyotype and development.</title>
        <authorList>
            <person name="Wang S."/>
            <person name="Zhang J."/>
            <person name="Jiao W."/>
            <person name="Li J."/>
            <person name="Xun X."/>
            <person name="Sun Y."/>
            <person name="Guo X."/>
            <person name="Huan P."/>
            <person name="Dong B."/>
            <person name="Zhang L."/>
            <person name="Hu X."/>
            <person name="Sun X."/>
            <person name="Wang J."/>
            <person name="Zhao C."/>
            <person name="Wang Y."/>
            <person name="Wang D."/>
            <person name="Huang X."/>
            <person name="Wang R."/>
            <person name="Lv J."/>
            <person name="Li Y."/>
            <person name="Zhang Z."/>
            <person name="Liu B."/>
            <person name="Lu W."/>
            <person name="Hui Y."/>
            <person name="Liang J."/>
            <person name="Zhou Z."/>
            <person name="Hou R."/>
            <person name="Li X."/>
            <person name="Liu Y."/>
            <person name="Li H."/>
            <person name="Ning X."/>
            <person name="Lin Y."/>
            <person name="Zhao L."/>
            <person name="Xing Q."/>
            <person name="Dou J."/>
            <person name="Li Y."/>
            <person name="Mao J."/>
            <person name="Guo H."/>
            <person name="Dou H."/>
            <person name="Li T."/>
            <person name="Mu C."/>
            <person name="Jiang W."/>
            <person name="Fu Q."/>
            <person name="Fu X."/>
            <person name="Miao Y."/>
            <person name="Liu J."/>
            <person name="Yu Q."/>
            <person name="Li R."/>
            <person name="Liao H."/>
            <person name="Li X."/>
            <person name="Kong Y."/>
            <person name="Jiang Z."/>
            <person name="Chourrout D."/>
            <person name="Li R."/>
            <person name="Bao Z."/>
        </authorList>
    </citation>
    <scope>NUCLEOTIDE SEQUENCE [LARGE SCALE GENOMIC DNA]</scope>
    <source>
        <strain evidence="5 6">PY_sf001</strain>
    </source>
</reference>
<dbReference type="InterPro" id="IPR036770">
    <property type="entry name" value="Ankyrin_rpt-contain_sf"/>
</dbReference>
<organism evidence="5 6">
    <name type="scientific">Mizuhopecten yessoensis</name>
    <name type="common">Japanese scallop</name>
    <name type="synonym">Patinopecten yessoensis</name>
    <dbReference type="NCBI Taxonomy" id="6573"/>
    <lineage>
        <taxon>Eukaryota</taxon>
        <taxon>Metazoa</taxon>
        <taxon>Spiralia</taxon>
        <taxon>Lophotrochozoa</taxon>
        <taxon>Mollusca</taxon>
        <taxon>Bivalvia</taxon>
        <taxon>Autobranchia</taxon>
        <taxon>Pteriomorphia</taxon>
        <taxon>Pectinida</taxon>
        <taxon>Pectinoidea</taxon>
        <taxon>Pectinidae</taxon>
        <taxon>Mizuhopecten</taxon>
    </lineage>
</organism>
<gene>
    <name evidence="5" type="ORF">KP79_PYT20274</name>
</gene>
<name>A0A210R2T1_MIZYE</name>
<dbReference type="Pfam" id="PF12796">
    <property type="entry name" value="Ank_2"/>
    <property type="match status" value="3"/>
</dbReference>
<dbReference type="InterPro" id="IPR002110">
    <property type="entry name" value="Ankyrin_rpt"/>
</dbReference>
<dbReference type="PROSITE" id="PS50297">
    <property type="entry name" value="ANK_REP_REGION"/>
    <property type="match status" value="2"/>
</dbReference>